<dbReference type="GO" id="GO:0000956">
    <property type="term" value="P:nuclear-transcribed mRNA catabolic process"/>
    <property type="evidence" value="ECO:0007669"/>
    <property type="project" value="UniProtKB-UniRule"/>
</dbReference>
<feature type="site" description="Important for catalytic activity" evidence="8">
    <location>
        <position position="559"/>
    </location>
</feature>
<evidence type="ECO:0000256" key="3">
    <source>
        <dbReference type="ARBA" id="ARBA00022723"/>
    </source>
</evidence>
<dbReference type="Pfam" id="PF17849">
    <property type="entry name" value="OB_Dis3"/>
    <property type="match status" value="1"/>
</dbReference>
<evidence type="ECO:0000256" key="1">
    <source>
        <dbReference type="ARBA" id="ARBA00022490"/>
    </source>
</evidence>
<dbReference type="EMBL" id="ML003347">
    <property type="protein sequence ID" value="RKP34131.1"/>
    <property type="molecule type" value="Genomic_DNA"/>
</dbReference>
<feature type="compositionally biased region" description="Basic residues" evidence="9">
    <location>
        <begin position="70"/>
        <end position="85"/>
    </location>
</feature>
<sequence length="1063" mass="117721">MEVLTRPSRSPPQAPPKRRKPRAEPNQPADPPAEDPPPNPPGTATGKPKHRPKKKVAKDSIPSPGATAPAKKKPKPSRKAIKKKAMLQARPQMSAKLSAESAPTPAGPLTGKSAASTRTVPKKKKKKKALSQGPAELSTGPGPVSMESLVGQNVASTIKALKKKKKPKTEPLPQTCSRVPVGLSVESAPIPAEPLTGRNDVSTSTAPEKKTSSKVPSQVPAELSAESDPILAEPMAGRNVASTSKAPKWKSESVASGRAPAKFPAASKTRSQVFFDEYWPLSRVEKAMAKKTVFWGTIRINKKNPTDAYVTCDEMEKDIYIMGKQRRNRAFDGDTVCVKLIKSDQILKLQQKIRDQTRQRMNARIAKRSNQVETDCVEADPVIADASELATEEGTGGVASNPTDSEPARLCGAVVYVPPSKTLRTASGPAPPTRVFLKPNDPRLPLIQIPREWWSSDFNPGKQFRNNVIYKVVIKDWPIYNQEPRGIVSQELGESGTIVAETEALLADCCVDHRSFTNAVCRSLPQSPWSIPHSEFLSRRDLRKSCIFTIDPETARDLDDAVSWQPLSNGNFRVGVHIADVSYFVPPDTALDDEARGRATTVYLVQKAIPMLPSQLCEELCSLNPGVDRLAFSVIWEMTPKAQIVSTWFGRTIIHSCAKISYERAQDVIEGKPLDASVLVTQFPRYFVETGIKNLLRLSKILRENRVANGALTVNSIRLHFELDEAGDPIACRTYDYKDSNRLIEEFMLLANMSVAKRISEAFPNHALLRCHPPPLPRELTRFEEMVSKLGYDFKTTSSLEFQQSFNRVSNPQDRMLLQLLAVRPMCRAKYFCTGFADPAEFHHYALSVPLYTHFTSPIRRYADVIVHRLLAAAIQDESPRFNIPPEVVRNIAQTCNTKKGWARMAQDQSSLLYLALYLDRIIKRQAGDPFKCSAMVLDMNPTYMDLVVLEYGIEKRIYWDRLPIRRCTYFAGQNLATLEWNPSPSHGRTTKPTSRNPPLDAAASLSAELDKLTLDAAKDTPTGPTTSYTQTVQSFKPVAVLITTETNRSPPVINVELASPFA</sequence>
<dbReference type="InterPro" id="IPR022966">
    <property type="entry name" value="RNase_II/R_CS"/>
</dbReference>
<dbReference type="Gene3D" id="2.40.50.700">
    <property type="match status" value="1"/>
</dbReference>
<comment type="subcellular location">
    <subcellularLocation>
        <location evidence="8">Cytoplasm</location>
    </subcellularLocation>
    <subcellularLocation>
        <location evidence="8">Cytoplasm</location>
        <location evidence="8">P-body</location>
    </subcellularLocation>
</comment>
<keyword evidence="4 8" id="KW-0378">Hydrolase</keyword>
<evidence type="ECO:0000256" key="2">
    <source>
        <dbReference type="ARBA" id="ARBA00022722"/>
    </source>
</evidence>
<dbReference type="Gene3D" id="2.40.50.690">
    <property type="match status" value="1"/>
</dbReference>
<dbReference type="GO" id="GO:0000932">
    <property type="term" value="C:P-body"/>
    <property type="evidence" value="ECO:0007669"/>
    <property type="project" value="UniProtKB-SubCell"/>
</dbReference>
<feature type="compositionally biased region" description="Pro residues" evidence="9">
    <location>
        <begin position="28"/>
        <end position="41"/>
    </location>
</feature>
<dbReference type="InterPro" id="IPR041505">
    <property type="entry name" value="Dis3_CSD2"/>
</dbReference>
<comment type="similarity">
    <text evidence="8">Belongs to the RNR ribonuclease family. DIS3L2 subfamily.</text>
</comment>
<dbReference type="PANTHER" id="PTHR23355:SF9">
    <property type="entry name" value="DIS3-LIKE EXONUCLEASE 2"/>
    <property type="match status" value="1"/>
</dbReference>
<accession>A0A4P9ZNF7</accession>
<evidence type="ECO:0000256" key="8">
    <source>
        <dbReference type="HAMAP-Rule" id="MF_03045"/>
    </source>
</evidence>
<feature type="binding site" evidence="8">
    <location>
        <position position="551"/>
    </location>
    <ligand>
        <name>Mg(2+)</name>
        <dbReference type="ChEBI" id="CHEBI:18420"/>
    </ligand>
</feature>
<dbReference type="InterPro" id="IPR028591">
    <property type="entry name" value="DIS3L2"/>
</dbReference>
<evidence type="ECO:0000313" key="11">
    <source>
        <dbReference type="EMBL" id="RKP34131.1"/>
    </source>
</evidence>
<feature type="compositionally biased region" description="Basic residues" evidence="9">
    <location>
        <begin position="47"/>
        <end position="56"/>
    </location>
</feature>
<dbReference type="InterPro" id="IPR001900">
    <property type="entry name" value="RNase_II/R"/>
</dbReference>
<dbReference type="GO" id="GO:1990074">
    <property type="term" value="P:polyuridylation-dependent mRNA catabolic process"/>
    <property type="evidence" value="ECO:0007669"/>
    <property type="project" value="UniProtKB-UniRule"/>
</dbReference>
<dbReference type="Pfam" id="PF17877">
    <property type="entry name" value="Dis3l2_C_term"/>
    <property type="match status" value="1"/>
</dbReference>
<evidence type="ECO:0000313" key="12">
    <source>
        <dbReference type="Proteomes" id="UP000268162"/>
    </source>
</evidence>
<keyword evidence="5 8" id="KW-0269">Exonuclease</keyword>
<feature type="region of interest" description="Disordered" evidence="9">
    <location>
        <begin position="1"/>
        <end position="227"/>
    </location>
</feature>
<keyword evidence="6 8" id="KW-0460">Magnesium</keyword>
<dbReference type="AlphaFoldDB" id="A0A4P9ZNF7"/>
<dbReference type="PROSITE" id="PS01175">
    <property type="entry name" value="RIBONUCLEASE_II"/>
    <property type="match status" value="1"/>
</dbReference>
<dbReference type="EC" id="3.1.13.-" evidence="8"/>
<dbReference type="GO" id="GO:0003723">
    <property type="term" value="F:RNA binding"/>
    <property type="evidence" value="ECO:0007669"/>
    <property type="project" value="UniProtKB-KW"/>
</dbReference>
<keyword evidence="7 8" id="KW-0694">RNA-binding</keyword>
<dbReference type="InterPro" id="IPR041093">
    <property type="entry name" value="Dis3l2-like_C"/>
</dbReference>
<feature type="binding site" evidence="8">
    <location>
        <position position="560"/>
    </location>
    <ligand>
        <name>Mg(2+)</name>
        <dbReference type="ChEBI" id="CHEBI:18420"/>
    </ligand>
</feature>
<proteinExistence type="inferred from homology"/>
<keyword evidence="1 8" id="KW-0963">Cytoplasm</keyword>
<comment type="function">
    <text evidence="8">3'-5'-exoribonuclease that specifically recognizes RNAs polyuridylated at their 3' end and mediates their degradation. Component of an exosome-independent RNA degradation pathway that mediates degradation of cytoplasmic mRNAs that have been deadenylated and subsequently uridylated at their 3'.</text>
</comment>
<dbReference type="SUPFAM" id="SSF50249">
    <property type="entry name" value="Nucleic acid-binding proteins"/>
    <property type="match status" value="2"/>
</dbReference>
<dbReference type="GO" id="GO:0000175">
    <property type="term" value="F:3'-5'-RNA exonuclease activity"/>
    <property type="evidence" value="ECO:0007669"/>
    <property type="project" value="UniProtKB-UniRule"/>
</dbReference>
<evidence type="ECO:0000256" key="7">
    <source>
        <dbReference type="ARBA" id="ARBA00022884"/>
    </source>
</evidence>
<evidence type="ECO:0000256" key="5">
    <source>
        <dbReference type="ARBA" id="ARBA00022839"/>
    </source>
</evidence>
<organism evidence="11 12">
    <name type="scientific">Dimargaris cristalligena</name>
    <dbReference type="NCBI Taxonomy" id="215637"/>
    <lineage>
        <taxon>Eukaryota</taxon>
        <taxon>Fungi</taxon>
        <taxon>Fungi incertae sedis</taxon>
        <taxon>Zoopagomycota</taxon>
        <taxon>Kickxellomycotina</taxon>
        <taxon>Dimargaritomycetes</taxon>
        <taxon>Dimargaritales</taxon>
        <taxon>Dimargaritaceae</taxon>
        <taxon>Dimargaris</taxon>
    </lineage>
</organism>
<keyword evidence="2 8" id="KW-0540">Nuclease</keyword>
<dbReference type="HAMAP" id="MF_03045">
    <property type="entry name" value="DIS3L2"/>
    <property type="match status" value="1"/>
</dbReference>
<keyword evidence="8" id="KW-0464">Manganese</keyword>
<dbReference type="STRING" id="215637.A0A4P9ZNF7"/>
<dbReference type="PANTHER" id="PTHR23355">
    <property type="entry name" value="RIBONUCLEASE"/>
    <property type="match status" value="1"/>
</dbReference>
<dbReference type="InterPro" id="IPR012340">
    <property type="entry name" value="NA-bd_OB-fold"/>
</dbReference>
<dbReference type="InterPro" id="IPR050180">
    <property type="entry name" value="RNR_Ribonuclease"/>
</dbReference>
<feature type="domain" description="RNB" evidence="10">
    <location>
        <begin position="539"/>
        <end position="877"/>
    </location>
</feature>
<gene>
    <name evidence="11" type="ORF">BJ085DRAFT_38057</name>
</gene>
<dbReference type="Proteomes" id="UP000268162">
    <property type="component" value="Unassembled WGS sequence"/>
</dbReference>
<feature type="compositionally biased region" description="Basic residues" evidence="9">
    <location>
        <begin position="120"/>
        <end position="129"/>
    </location>
</feature>
<keyword evidence="3 8" id="KW-0479">Metal-binding</keyword>
<protein>
    <recommendedName>
        <fullName evidence="8">DIS3-like exonuclease 2</fullName>
        <ecNumber evidence="8">3.1.13.-</ecNumber>
    </recommendedName>
</protein>
<evidence type="ECO:0000259" key="10">
    <source>
        <dbReference type="SMART" id="SM00955"/>
    </source>
</evidence>
<dbReference type="SMART" id="SM00955">
    <property type="entry name" value="RNB"/>
    <property type="match status" value="1"/>
</dbReference>
<evidence type="ECO:0000256" key="6">
    <source>
        <dbReference type="ARBA" id="ARBA00022842"/>
    </source>
</evidence>
<name>A0A4P9ZNF7_9FUNG</name>
<dbReference type="Pfam" id="PF00773">
    <property type="entry name" value="RNB"/>
    <property type="match status" value="1"/>
</dbReference>
<keyword evidence="12" id="KW-1185">Reference proteome</keyword>
<evidence type="ECO:0000256" key="4">
    <source>
        <dbReference type="ARBA" id="ARBA00022801"/>
    </source>
</evidence>
<dbReference type="Pfam" id="PF17216">
    <property type="entry name" value="Rrp44_CSD1"/>
    <property type="match status" value="1"/>
</dbReference>
<dbReference type="Gene3D" id="2.40.50.140">
    <property type="entry name" value="Nucleic acid-binding proteins"/>
    <property type="match status" value="1"/>
</dbReference>
<dbReference type="InterPro" id="IPR033771">
    <property type="entry name" value="Rrp44_CSD1"/>
</dbReference>
<comment type="cofactor">
    <cofactor evidence="8">
        <name>Mg(2+)</name>
        <dbReference type="ChEBI" id="CHEBI:18420"/>
    </cofactor>
    <cofactor evidence="8">
        <name>Mn(2+)</name>
        <dbReference type="ChEBI" id="CHEBI:29035"/>
    </cofactor>
</comment>
<evidence type="ECO:0000256" key="9">
    <source>
        <dbReference type="SAM" id="MobiDB-lite"/>
    </source>
</evidence>
<dbReference type="GO" id="GO:0046872">
    <property type="term" value="F:metal ion binding"/>
    <property type="evidence" value="ECO:0007669"/>
    <property type="project" value="UniProtKB-KW"/>
</dbReference>
<reference evidence="12" key="1">
    <citation type="journal article" date="2018" name="Nat. Microbiol.">
        <title>Leveraging single-cell genomics to expand the fungal tree of life.</title>
        <authorList>
            <person name="Ahrendt S.R."/>
            <person name="Quandt C.A."/>
            <person name="Ciobanu D."/>
            <person name="Clum A."/>
            <person name="Salamov A."/>
            <person name="Andreopoulos B."/>
            <person name="Cheng J.F."/>
            <person name="Woyke T."/>
            <person name="Pelin A."/>
            <person name="Henrissat B."/>
            <person name="Reynolds N.K."/>
            <person name="Benny G.L."/>
            <person name="Smith M.E."/>
            <person name="James T.Y."/>
            <person name="Grigoriev I.V."/>
        </authorList>
    </citation>
    <scope>NUCLEOTIDE SEQUENCE [LARGE SCALE GENOMIC DNA]</scope>
    <source>
        <strain evidence="12">RSA 468</strain>
    </source>
</reference>